<accession>A0A7W7S1A2</accession>
<name>A0A7W7S1A2_9ACTN</name>
<gene>
    <name evidence="1" type="ORF">FHR32_005725</name>
</gene>
<reference evidence="1 2" key="1">
    <citation type="submission" date="2020-08" db="EMBL/GenBank/DDBJ databases">
        <title>Sequencing the genomes of 1000 actinobacteria strains.</title>
        <authorList>
            <person name="Klenk H.-P."/>
        </authorList>
    </citation>
    <scope>NUCLEOTIDE SEQUENCE [LARGE SCALE GENOMIC DNA]</scope>
    <source>
        <strain evidence="1 2">DSM 43023</strain>
    </source>
</reference>
<comment type="caution">
    <text evidence="1">The sequence shown here is derived from an EMBL/GenBank/DDBJ whole genome shotgun (WGS) entry which is preliminary data.</text>
</comment>
<dbReference type="EMBL" id="JACHJU010000002">
    <property type="protein sequence ID" value="MBB4941348.1"/>
    <property type="molecule type" value="Genomic_DNA"/>
</dbReference>
<evidence type="ECO:0000313" key="2">
    <source>
        <dbReference type="Proteomes" id="UP000534286"/>
    </source>
</evidence>
<dbReference type="Proteomes" id="UP000534286">
    <property type="component" value="Unassembled WGS sequence"/>
</dbReference>
<evidence type="ECO:0000313" key="1">
    <source>
        <dbReference type="EMBL" id="MBB4941348.1"/>
    </source>
</evidence>
<sequence length="111" mass="11627">MIVEQVKKTRLSRNKFLAVAGATLVGVATNAWFPGRAEAAPAGCYGAPTCGCCNATKCCSSGCSNAYTCGGNHCWTTCAYLGSSLSRFDCCDFYTSGGSLCICRVNYRACT</sequence>
<proteinExistence type="predicted"/>
<dbReference type="RefSeq" id="WP_184757450.1">
    <property type="nucleotide sequence ID" value="NZ_BAABEK010000032.1"/>
</dbReference>
<protein>
    <submittedName>
        <fullName evidence="1">Uncharacterized protein</fullName>
    </submittedName>
</protein>
<organism evidence="1 2">
    <name type="scientific">Streptosporangium album</name>
    <dbReference type="NCBI Taxonomy" id="47479"/>
    <lineage>
        <taxon>Bacteria</taxon>
        <taxon>Bacillati</taxon>
        <taxon>Actinomycetota</taxon>
        <taxon>Actinomycetes</taxon>
        <taxon>Streptosporangiales</taxon>
        <taxon>Streptosporangiaceae</taxon>
        <taxon>Streptosporangium</taxon>
    </lineage>
</organism>
<keyword evidence="2" id="KW-1185">Reference proteome</keyword>
<dbReference type="AlphaFoldDB" id="A0A7W7S1A2"/>